<accession>A0AAE9BX80</accession>
<organism evidence="1 2">
    <name type="scientific">Haloarcula virus HJTV-2</name>
    <dbReference type="NCBI Taxonomy" id="2877986"/>
    <lineage>
        <taxon>Viruses</taxon>
        <taxon>Duplodnaviria</taxon>
        <taxon>Heunggongvirae</taxon>
        <taxon>Uroviricota</taxon>
        <taxon>Caudoviricetes</taxon>
        <taxon>Thumleimavirales</taxon>
        <taxon>Hafunaviridae</taxon>
        <taxon>Haloferacalesvirus</taxon>
        <taxon>Haloferacalesvirus thailandense</taxon>
        <taxon>Haloferacalesvirus HJTV2</taxon>
    </lineage>
</organism>
<dbReference type="EMBL" id="MZ334513">
    <property type="protein sequence ID" value="UBF21668.1"/>
    <property type="molecule type" value="Genomic_DNA"/>
</dbReference>
<keyword evidence="2" id="KW-1185">Reference proteome</keyword>
<sequence length="93" mass="10412">MSNPGLIERVESMSAALNYAFNKKWADRVDSNVTHQLYHENGVVAIPAETEKIEIDVSDPDGLIVVRKGRQKEEFANEKEAAESALTKFFNSD</sequence>
<protein>
    <submittedName>
        <fullName evidence="1">Uncharacterized protein</fullName>
    </submittedName>
</protein>
<gene>
    <name evidence="1" type="ORF">HJTV-2_gp48</name>
</gene>
<name>A0AAE9BX80_9CAUD</name>
<proteinExistence type="predicted"/>
<evidence type="ECO:0000313" key="2">
    <source>
        <dbReference type="Proteomes" id="UP000827376"/>
    </source>
</evidence>
<reference evidence="1 2" key="1">
    <citation type="submission" date="2021-05" db="EMBL/GenBank/DDBJ databases">
        <title>Diversity, taxonomy and evolution of archaeal viruses of the class Caudoviricetes.</title>
        <authorList>
            <person name="Liu Y."/>
            <person name="Demina T.A."/>
            <person name="Roux S."/>
            <person name="Aiewsakun P."/>
            <person name="Kazlauskas D."/>
            <person name="Simmonds P."/>
            <person name="Prangishvili D."/>
            <person name="Oksanen H.M."/>
            <person name="Krupovic M."/>
        </authorList>
    </citation>
    <scope>NUCLEOTIDE SEQUENCE [LARGE SCALE GENOMIC DNA]</scope>
    <source>
        <strain evidence="1">HJTV-2/27</strain>
    </source>
</reference>
<dbReference type="Proteomes" id="UP000827376">
    <property type="component" value="Segment"/>
</dbReference>
<evidence type="ECO:0000313" key="1">
    <source>
        <dbReference type="EMBL" id="UBF21668.1"/>
    </source>
</evidence>